<dbReference type="OrthoDB" id="5194526at2"/>
<sequence>MNEARILADAGAPAAHVADAAANTAANLAANPVVTQELRRSAEVARGICRLFARNGIWMLGEMPLRNGRRADLMGIDPKGQVVIVEIKTARSDLLGDAKWPDYLDFCDRFYWGLPPELDRACLETPAFHPDCCGVIVADAYDAEILRPAPTRALAAARRRVEVERLARAALRRHLVAADPHCARWGDEAG</sequence>
<name>A0A6I4TRJ2_9SPHN</name>
<dbReference type="InterPro" id="IPR009394">
    <property type="entry name" value="MmcB-like"/>
</dbReference>
<keyword evidence="2" id="KW-1185">Reference proteome</keyword>
<evidence type="ECO:0000313" key="2">
    <source>
        <dbReference type="Proteomes" id="UP000469430"/>
    </source>
</evidence>
<dbReference type="Proteomes" id="UP000469430">
    <property type="component" value="Unassembled WGS sequence"/>
</dbReference>
<gene>
    <name evidence="1" type="ORF">GRI97_00810</name>
</gene>
<evidence type="ECO:0000313" key="1">
    <source>
        <dbReference type="EMBL" id="MXO97527.1"/>
    </source>
</evidence>
<proteinExistence type="predicted"/>
<dbReference type="Pfam" id="PF06319">
    <property type="entry name" value="MmcB-like"/>
    <property type="match status" value="1"/>
</dbReference>
<accession>A0A6I4TRJ2</accession>
<comment type="caution">
    <text evidence="1">The sequence shown here is derived from an EMBL/GenBank/DDBJ whole genome shotgun (WGS) entry which is preliminary data.</text>
</comment>
<dbReference type="AlphaFoldDB" id="A0A6I4TRJ2"/>
<protein>
    <submittedName>
        <fullName evidence="1">MmcB family DNA repair protein</fullName>
    </submittedName>
</protein>
<reference evidence="1 2" key="1">
    <citation type="submission" date="2019-12" db="EMBL/GenBank/DDBJ databases">
        <title>Genomic-based taxomic classification of the family Erythrobacteraceae.</title>
        <authorList>
            <person name="Xu L."/>
        </authorList>
    </citation>
    <scope>NUCLEOTIDE SEQUENCE [LARGE SCALE GENOMIC DNA]</scope>
    <source>
        <strain evidence="1 2">S36</strain>
    </source>
</reference>
<dbReference type="RefSeq" id="WP_161389259.1">
    <property type="nucleotide sequence ID" value="NZ_JBHSCP010000001.1"/>
</dbReference>
<organism evidence="1 2">
    <name type="scientific">Croceibacterium xixiisoli</name>
    <dbReference type="NCBI Taxonomy" id="1476466"/>
    <lineage>
        <taxon>Bacteria</taxon>
        <taxon>Pseudomonadati</taxon>
        <taxon>Pseudomonadota</taxon>
        <taxon>Alphaproteobacteria</taxon>
        <taxon>Sphingomonadales</taxon>
        <taxon>Erythrobacteraceae</taxon>
        <taxon>Croceibacterium</taxon>
    </lineage>
</organism>
<dbReference type="EMBL" id="WTYJ01000001">
    <property type="protein sequence ID" value="MXO97527.1"/>
    <property type="molecule type" value="Genomic_DNA"/>
</dbReference>